<dbReference type="InterPro" id="IPR007159">
    <property type="entry name" value="SpoVT-AbrB_dom"/>
</dbReference>
<keyword evidence="1" id="KW-0238">DNA-binding</keyword>
<protein>
    <recommendedName>
        <fullName evidence="2">SpoVT-AbrB domain-containing protein</fullName>
    </recommendedName>
</protein>
<proteinExistence type="predicted"/>
<dbReference type="InterPro" id="IPR052731">
    <property type="entry name" value="B_subtilis_Trans_State_Reg"/>
</dbReference>
<evidence type="ECO:0000313" key="4">
    <source>
        <dbReference type="Proteomes" id="UP000187172"/>
    </source>
</evidence>
<reference evidence="3 4" key="1">
    <citation type="submission" date="2016-11" db="EMBL/GenBank/DDBJ databases">
        <title>Paenibacillus species isolates.</title>
        <authorList>
            <person name="Beno S.M."/>
        </authorList>
    </citation>
    <scope>NUCLEOTIDE SEQUENCE [LARGE SCALE GENOMIC DNA]</scope>
    <source>
        <strain evidence="3 4">FSL R5-0378</strain>
    </source>
</reference>
<gene>
    <name evidence="3" type="ORF">BK138_34170</name>
</gene>
<dbReference type="InterPro" id="IPR037914">
    <property type="entry name" value="SpoVT-AbrB_sf"/>
</dbReference>
<dbReference type="STRING" id="297318.BK138_34170"/>
<dbReference type="Pfam" id="PF04014">
    <property type="entry name" value="MazE_antitoxin"/>
    <property type="match status" value="1"/>
</dbReference>
<sequence length="156" mass="17958">MESIGIVRQVDELGRVVIPMELRRVLGIHEGEPLEIFIDEEAKRLMLRQYHTGCLFCESMEELSYFRARLVCQSCLKEIELQAMARLENAVTLESRGKAEIPEEAKGKQAEAIRRLVDVMRTHPHATKGEWARMAGFSPGYVSRLLRIIYEKGRLE</sequence>
<organism evidence="3 4">
    <name type="scientific">Paenibacillus rhizosphaerae</name>
    <dbReference type="NCBI Taxonomy" id="297318"/>
    <lineage>
        <taxon>Bacteria</taxon>
        <taxon>Bacillati</taxon>
        <taxon>Bacillota</taxon>
        <taxon>Bacilli</taxon>
        <taxon>Bacillales</taxon>
        <taxon>Paenibacillaceae</taxon>
        <taxon>Paenibacillus</taxon>
    </lineage>
</organism>
<dbReference type="SUPFAM" id="SSF89447">
    <property type="entry name" value="AbrB/MazE/MraZ-like"/>
    <property type="match status" value="2"/>
</dbReference>
<evidence type="ECO:0000259" key="2">
    <source>
        <dbReference type="PROSITE" id="PS51740"/>
    </source>
</evidence>
<dbReference type="Proteomes" id="UP000187172">
    <property type="component" value="Unassembled WGS sequence"/>
</dbReference>
<dbReference type="EMBL" id="MRTP01000024">
    <property type="protein sequence ID" value="OMF45017.1"/>
    <property type="molecule type" value="Genomic_DNA"/>
</dbReference>
<dbReference type="AlphaFoldDB" id="A0A1R1DZL9"/>
<name>A0A1R1DZL9_9BACL</name>
<dbReference type="PANTHER" id="PTHR36432">
    <property type="match status" value="1"/>
</dbReference>
<feature type="domain" description="SpoVT-AbrB" evidence="2">
    <location>
        <begin position="5"/>
        <end position="52"/>
    </location>
</feature>
<evidence type="ECO:0000313" key="3">
    <source>
        <dbReference type="EMBL" id="OMF45017.1"/>
    </source>
</evidence>
<dbReference type="PANTHER" id="PTHR36432:SF1">
    <property type="entry name" value="STAGE V SPORULATION PROTEIN T"/>
    <property type="match status" value="1"/>
</dbReference>
<dbReference type="PROSITE" id="PS51740">
    <property type="entry name" value="SPOVT_ABRB"/>
    <property type="match status" value="1"/>
</dbReference>
<dbReference type="NCBIfam" id="TIGR01439">
    <property type="entry name" value="lp_hng_hel_AbrB"/>
    <property type="match status" value="1"/>
</dbReference>
<comment type="caution">
    <text evidence="3">The sequence shown here is derived from an EMBL/GenBank/DDBJ whole genome shotgun (WGS) entry which is preliminary data.</text>
</comment>
<keyword evidence="4" id="KW-1185">Reference proteome</keyword>
<dbReference type="SMART" id="SM00966">
    <property type="entry name" value="SpoVT_AbrB"/>
    <property type="match status" value="1"/>
</dbReference>
<evidence type="ECO:0000256" key="1">
    <source>
        <dbReference type="PROSITE-ProRule" id="PRU01076"/>
    </source>
</evidence>
<accession>A0A1R1DZL9</accession>
<dbReference type="RefSeq" id="WP_076176857.1">
    <property type="nucleotide sequence ID" value="NZ_MRTP01000024.1"/>
</dbReference>
<dbReference type="GO" id="GO:0003677">
    <property type="term" value="F:DNA binding"/>
    <property type="evidence" value="ECO:0007669"/>
    <property type="project" value="UniProtKB-UniRule"/>
</dbReference>
<dbReference type="Gene3D" id="2.10.260.10">
    <property type="match status" value="1"/>
</dbReference>